<accession>A0ABR3F5U5</accession>
<keyword evidence="2" id="KW-0472">Membrane</keyword>
<organism evidence="3 4">
    <name type="scientific">Marasmius crinis-equi</name>
    <dbReference type="NCBI Taxonomy" id="585013"/>
    <lineage>
        <taxon>Eukaryota</taxon>
        <taxon>Fungi</taxon>
        <taxon>Dikarya</taxon>
        <taxon>Basidiomycota</taxon>
        <taxon>Agaricomycotina</taxon>
        <taxon>Agaricomycetes</taxon>
        <taxon>Agaricomycetidae</taxon>
        <taxon>Agaricales</taxon>
        <taxon>Marasmiineae</taxon>
        <taxon>Marasmiaceae</taxon>
        <taxon>Marasmius</taxon>
    </lineage>
</organism>
<evidence type="ECO:0000313" key="3">
    <source>
        <dbReference type="EMBL" id="KAL0570474.1"/>
    </source>
</evidence>
<keyword evidence="2" id="KW-0812">Transmembrane</keyword>
<protein>
    <submittedName>
        <fullName evidence="3">Uncharacterized protein</fullName>
    </submittedName>
</protein>
<evidence type="ECO:0000256" key="1">
    <source>
        <dbReference type="SAM" id="MobiDB-lite"/>
    </source>
</evidence>
<feature type="transmembrane region" description="Helical" evidence="2">
    <location>
        <begin position="141"/>
        <end position="160"/>
    </location>
</feature>
<feature type="transmembrane region" description="Helical" evidence="2">
    <location>
        <begin position="261"/>
        <end position="280"/>
    </location>
</feature>
<feature type="transmembrane region" description="Helical" evidence="2">
    <location>
        <begin position="12"/>
        <end position="33"/>
    </location>
</feature>
<gene>
    <name evidence="3" type="ORF">V5O48_011489</name>
</gene>
<name>A0ABR3F5U5_9AGAR</name>
<sequence>MLIAWSEETVRESVNVVLLQNFVVLVCTAAAMVRKALKLSRSDLSVSDAHSALTLTVSPVAIYLVYSTLFRFLRDRPNHLYKRLGTAKVITCTLAIVLLVWWVVFDSIIYFGHVFDSEDKDCKATLAGWLLYKIFSSSRTILLASALISPIPIFWIIYFIRHFKDIREEYRRHMKKTQPWERFRWVQRFGRSIKSFVISQWDVIFRSHQWIFFLTIVIFYVSWGSSLLLWVLDVRRYFYNVVVTPIKPDEPYEDSEDFDPLGYGQLLAAGIAIEPLWNVLKMAFFKRHNIFAWCKQWPQSLWRGTVFILTGRHNPWKRLQEEERQRTEDQHVYKHLFHPAGVEVGELPYSGKESVYEDSLDHSPPGGGSKARVLSPRSASPQMVTAYYDPYDPKRGILGRKSSYKEVS</sequence>
<feature type="transmembrane region" description="Helical" evidence="2">
    <location>
        <begin position="85"/>
        <end position="104"/>
    </location>
</feature>
<proteinExistence type="predicted"/>
<feature type="region of interest" description="Disordered" evidence="1">
    <location>
        <begin position="355"/>
        <end position="408"/>
    </location>
</feature>
<feature type="transmembrane region" description="Helical" evidence="2">
    <location>
        <begin position="210"/>
        <end position="232"/>
    </location>
</feature>
<comment type="caution">
    <text evidence="3">The sequence shown here is derived from an EMBL/GenBank/DDBJ whole genome shotgun (WGS) entry which is preliminary data.</text>
</comment>
<reference evidence="3 4" key="1">
    <citation type="submission" date="2024-02" db="EMBL/GenBank/DDBJ databases">
        <title>A draft genome for the cacao thread blight pathogen Marasmius crinis-equi.</title>
        <authorList>
            <person name="Cohen S.P."/>
            <person name="Baruah I.K."/>
            <person name="Amoako-Attah I."/>
            <person name="Bukari Y."/>
            <person name="Meinhardt L.W."/>
            <person name="Bailey B.A."/>
        </authorList>
    </citation>
    <scope>NUCLEOTIDE SEQUENCE [LARGE SCALE GENOMIC DNA]</scope>
    <source>
        <strain evidence="3 4">GH-76</strain>
    </source>
</reference>
<feature type="transmembrane region" description="Helical" evidence="2">
    <location>
        <begin position="53"/>
        <end position="73"/>
    </location>
</feature>
<keyword evidence="4" id="KW-1185">Reference proteome</keyword>
<evidence type="ECO:0000313" key="4">
    <source>
        <dbReference type="Proteomes" id="UP001465976"/>
    </source>
</evidence>
<dbReference type="Proteomes" id="UP001465976">
    <property type="component" value="Unassembled WGS sequence"/>
</dbReference>
<evidence type="ECO:0000256" key="2">
    <source>
        <dbReference type="SAM" id="Phobius"/>
    </source>
</evidence>
<dbReference type="EMBL" id="JBAHYK010000928">
    <property type="protein sequence ID" value="KAL0570474.1"/>
    <property type="molecule type" value="Genomic_DNA"/>
</dbReference>
<keyword evidence="2" id="KW-1133">Transmembrane helix</keyword>